<dbReference type="PROSITE" id="PS51286">
    <property type="entry name" value="RAP"/>
    <property type="match status" value="1"/>
</dbReference>
<sequence length="504" mass="56808">MLKFTRIVQNTKGVVQNLSRIHYSTASSVELKNVNSEDVKVSNDPASKNKNPKSILQFRNSMVAAAFASLEKESRNEIQTPQTDSQIASAKSVDELLAISQGNGVSRNHALKVISILGDWSLEGKVKLPDFEGDPRFIKLCKMLMRTNVRANNRTMARSEDLSTILSITADDEAAKLVASITVPQMVKVMATLTQRKRRSMILLRALSFNITRSTTALDLKQCGDLLYGMAVLNFPDENLVQRVCIDACKGIGGDLQKSAVLGSILTSLGLLKYKDNAILEASCQWMETNTSLCRPQDLFALFMTMAVLNYKPLNEDNFFKKLLPQLSQTDAPKPIVWLDLVWSNLVRFVRYLTPSYTGSTLDIVPEIRNVKLLRTKDKEEMSTSIIECLKNLISEKHFKTKVDSNMGFYFDAECYFDNKCNPLLPENYKSLPEQRKVAIFALDYHDMCKGSVEPTGINVLAMKLLAAQGYRVLPILYTEYRSRDKLVDRVRYLEAKLKQIVQL</sequence>
<dbReference type="GO" id="GO:0044528">
    <property type="term" value="P:regulation of mitochondrial mRNA stability"/>
    <property type="evidence" value="ECO:0007669"/>
    <property type="project" value="InterPro"/>
</dbReference>
<dbReference type="InterPro" id="IPR013584">
    <property type="entry name" value="RAP"/>
</dbReference>
<accession>A0AAW1ITW5</accession>
<dbReference type="InterPro" id="IPR013579">
    <property type="entry name" value="FAST_2"/>
</dbReference>
<proteinExistence type="predicted"/>
<comment type="caution">
    <text evidence="2">The sequence shown here is derived from an EMBL/GenBank/DDBJ whole genome shotgun (WGS) entry which is preliminary data.</text>
</comment>
<dbReference type="EMBL" id="JASPKY010000552">
    <property type="protein sequence ID" value="KAK9693131.1"/>
    <property type="molecule type" value="Genomic_DNA"/>
</dbReference>
<evidence type="ECO:0000259" key="1">
    <source>
        <dbReference type="PROSITE" id="PS51286"/>
    </source>
</evidence>
<dbReference type="Pfam" id="PF08368">
    <property type="entry name" value="FAST_2"/>
    <property type="match status" value="1"/>
</dbReference>
<evidence type="ECO:0000313" key="3">
    <source>
        <dbReference type="Proteomes" id="UP001458880"/>
    </source>
</evidence>
<dbReference type="Proteomes" id="UP001458880">
    <property type="component" value="Unassembled WGS sequence"/>
</dbReference>
<organism evidence="2 3">
    <name type="scientific">Popillia japonica</name>
    <name type="common">Japanese beetle</name>
    <dbReference type="NCBI Taxonomy" id="7064"/>
    <lineage>
        <taxon>Eukaryota</taxon>
        <taxon>Metazoa</taxon>
        <taxon>Ecdysozoa</taxon>
        <taxon>Arthropoda</taxon>
        <taxon>Hexapoda</taxon>
        <taxon>Insecta</taxon>
        <taxon>Pterygota</taxon>
        <taxon>Neoptera</taxon>
        <taxon>Endopterygota</taxon>
        <taxon>Coleoptera</taxon>
        <taxon>Polyphaga</taxon>
        <taxon>Scarabaeiformia</taxon>
        <taxon>Scarabaeidae</taxon>
        <taxon>Rutelinae</taxon>
        <taxon>Popillia</taxon>
    </lineage>
</organism>
<dbReference type="InterPro" id="IPR010622">
    <property type="entry name" value="FAST_Leu-rich"/>
</dbReference>
<dbReference type="GO" id="GO:0016301">
    <property type="term" value="F:kinase activity"/>
    <property type="evidence" value="ECO:0007669"/>
    <property type="project" value="UniProtKB-KW"/>
</dbReference>
<evidence type="ECO:0000313" key="2">
    <source>
        <dbReference type="EMBL" id="KAK9693131.1"/>
    </source>
</evidence>
<gene>
    <name evidence="2" type="ORF">QE152_g34411</name>
</gene>
<feature type="domain" description="RAP" evidence="1">
    <location>
        <begin position="438"/>
        <end position="496"/>
    </location>
</feature>
<dbReference type="SMART" id="SM00952">
    <property type="entry name" value="RAP"/>
    <property type="match status" value="1"/>
</dbReference>
<keyword evidence="3" id="KW-1185">Reference proteome</keyword>
<protein>
    <submittedName>
        <fullName evidence="2">FAST kinase-like protein, subdomain 1</fullName>
    </submittedName>
</protein>
<name>A0AAW1ITW5_POPJA</name>
<keyword evidence="2" id="KW-0418">Kinase</keyword>
<dbReference type="AlphaFoldDB" id="A0AAW1ITW5"/>
<keyword evidence="2" id="KW-0808">Transferase</keyword>
<reference evidence="2 3" key="1">
    <citation type="journal article" date="2024" name="BMC Genomics">
        <title>De novo assembly and annotation of Popillia japonica's genome with initial clues to its potential as an invasive pest.</title>
        <authorList>
            <person name="Cucini C."/>
            <person name="Boschi S."/>
            <person name="Funari R."/>
            <person name="Cardaioli E."/>
            <person name="Iannotti N."/>
            <person name="Marturano G."/>
            <person name="Paoli F."/>
            <person name="Bruttini M."/>
            <person name="Carapelli A."/>
            <person name="Frati F."/>
            <person name="Nardi F."/>
        </authorList>
    </citation>
    <scope>NUCLEOTIDE SEQUENCE [LARGE SCALE GENOMIC DNA]</scope>
    <source>
        <strain evidence="2">DMR45628</strain>
    </source>
</reference>
<dbReference type="Pfam" id="PF06743">
    <property type="entry name" value="FAST_1"/>
    <property type="match status" value="1"/>
</dbReference>